<name>B4VIT4_9CYAN</name>
<proteinExistence type="predicted"/>
<protein>
    <submittedName>
        <fullName evidence="1">Uncharacterized protein</fullName>
    </submittedName>
</protein>
<organism evidence="1 2">
    <name type="scientific">Coleofasciculus chthonoplastes PCC 7420</name>
    <dbReference type="NCBI Taxonomy" id="118168"/>
    <lineage>
        <taxon>Bacteria</taxon>
        <taxon>Bacillati</taxon>
        <taxon>Cyanobacteriota</taxon>
        <taxon>Cyanophyceae</taxon>
        <taxon>Coleofasciculales</taxon>
        <taxon>Coleofasciculaceae</taxon>
        <taxon>Coleofasciculus</taxon>
    </lineage>
</organism>
<reference evidence="1 2" key="1">
    <citation type="submission" date="2008-07" db="EMBL/GenBank/DDBJ databases">
        <authorList>
            <person name="Tandeau de Marsac N."/>
            <person name="Ferriera S."/>
            <person name="Johnson J."/>
            <person name="Kravitz S."/>
            <person name="Beeson K."/>
            <person name="Sutton G."/>
            <person name="Rogers Y.-H."/>
            <person name="Friedman R."/>
            <person name="Frazier M."/>
            <person name="Venter J.C."/>
        </authorList>
    </citation>
    <scope>NUCLEOTIDE SEQUENCE [LARGE SCALE GENOMIC DNA]</scope>
    <source>
        <strain evidence="1 2">PCC 7420</strain>
    </source>
</reference>
<keyword evidence="2" id="KW-1185">Reference proteome</keyword>
<evidence type="ECO:0000313" key="1">
    <source>
        <dbReference type="EMBL" id="EDX78210.1"/>
    </source>
</evidence>
<accession>B4VIT4</accession>
<gene>
    <name evidence="1" type="ORF">MC7420_7948</name>
</gene>
<dbReference type="AlphaFoldDB" id="B4VIT4"/>
<dbReference type="HOGENOM" id="CLU_2878097_0_0_3"/>
<dbReference type="Proteomes" id="UP000003835">
    <property type="component" value="Unassembled WGS sequence"/>
</dbReference>
<dbReference type="EMBL" id="DS989842">
    <property type="protein sequence ID" value="EDX78210.1"/>
    <property type="molecule type" value="Genomic_DNA"/>
</dbReference>
<sequence>MITVQAIGFHSFQTRHGASLHCSPSSLCFPSSPSPNLPLTQSPPNSFSLYLYGFLTHSSHTGY</sequence>
<evidence type="ECO:0000313" key="2">
    <source>
        <dbReference type="Proteomes" id="UP000003835"/>
    </source>
</evidence>